<name>A0A0R1ZCK0_9LACO</name>
<organism evidence="1 2">
    <name type="scientific">Ligilactobacillus araffinosus DSM 20653</name>
    <dbReference type="NCBI Taxonomy" id="1423820"/>
    <lineage>
        <taxon>Bacteria</taxon>
        <taxon>Bacillati</taxon>
        <taxon>Bacillota</taxon>
        <taxon>Bacilli</taxon>
        <taxon>Lactobacillales</taxon>
        <taxon>Lactobacillaceae</taxon>
        <taxon>Ligilactobacillus</taxon>
    </lineage>
</organism>
<dbReference type="EMBL" id="AYYZ01000026">
    <property type="protein sequence ID" value="KRM52127.1"/>
    <property type="molecule type" value="Genomic_DNA"/>
</dbReference>
<sequence>MVQGFNPDLPAIIASPFVEKNYQNGKEVGMSLYVYQNEIDENGKKWKHQPIRVKVKKLQYGFDVGDKINFVNLECIRIIVQNKNSSSINFYYRADSVQSLKEDDIND</sequence>
<evidence type="ECO:0000313" key="1">
    <source>
        <dbReference type="EMBL" id="KRM52127.1"/>
    </source>
</evidence>
<evidence type="ECO:0000313" key="2">
    <source>
        <dbReference type="Proteomes" id="UP000051291"/>
    </source>
</evidence>
<keyword evidence="2" id="KW-1185">Reference proteome</keyword>
<protein>
    <submittedName>
        <fullName evidence="1">Uncharacterized protein</fullName>
    </submittedName>
</protein>
<dbReference type="AlphaFoldDB" id="A0A0R1ZCK0"/>
<comment type="caution">
    <text evidence="1">The sequence shown here is derived from an EMBL/GenBank/DDBJ whole genome shotgun (WGS) entry which is preliminary data.</text>
</comment>
<dbReference type="Proteomes" id="UP000051291">
    <property type="component" value="Unassembled WGS sequence"/>
</dbReference>
<dbReference type="PATRIC" id="fig|1423820.4.peg.853"/>
<dbReference type="STRING" id="1423820.FC64_GL000834"/>
<gene>
    <name evidence="1" type="ORF">FC64_GL000834</name>
</gene>
<accession>A0A0R1ZCK0</accession>
<reference evidence="1 2" key="1">
    <citation type="journal article" date="2015" name="Genome Announc.">
        <title>Expanding the biotechnology potential of lactobacilli through comparative genomics of 213 strains and associated genera.</title>
        <authorList>
            <person name="Sun Z."/>
            <person name="Harris H.M."/>
            <person name="McCann A."/>
            <person name="Guo C."/>
            <person name="Argimon S."/>
            <person name="Zhang W."/>
            <person name="Yang X."/>
            <person name="Jeffery I.B."/>
            <person name="Cooney J.C."/>
            <person name="Kagawa T.F."/>
            <person name="Liu W."/>
            <person name="Song Y."/>
            <person name="Salvetti E."/>
            <person name="Wrobel A."/>
            <person name="Rasinkangas P."/>
            <person name="Parkhill J."/>
            <person name="Rea M.C."/>
            <person name="O'Sullivan O."/>
            <person name="Ritari J."/>
            <person name="Douillard F.P."/>
            <person name="Paul Ross R."/>
            <person name="Yang R."/>
            <person name="Briner A.E."/>
            <person name="Felis G.E."/>
            <person name="de Vos W.M."/>
            <person name="Barrangou R."/>
            <person name="Klaenhammer T.R."/>
            <person name="Caufield P.W."/>
            <person name="Cui Y."/>
            <person name="Zhang H."/>
            <person name="O'Toole P.W."/>
        </authorList>
    </citation>
    <scope>NUCLEOTIDE SEQUENCE [LARGE SCALE GENOMIC DNA]</scope>
    <source>
        <strain evidence="1 2">DSM 20653</strain>
    </source>
</reference>
<proteinExistence type="predicted"/>